<evidence type="ECO:0000259" key="2">
    <source>
        <dbReference type="Pfam" id="PF09369"/>
    </source>
</evidence>
<keyword evidence="4" id="KW-1185">Reference proteome</keyword>
<reference evidence="4" key="1">
    <citation type="submission" date="2015-07" db="EMBL/GenBank/DDBJ databases">
        <title>Fjat-14235 jcm11544.</title>
        <authorList>
            <person name="Liu B."/>
            <person name="Wang J."/>
            <person name="Zhu Y."/>
            <person name="Liu G."/>
            <person name="Chen Q."/>
            <person name="Chen Z."/>
            <person name="Lan J."/>
            <person name="Che J."/>
            <person name="Ge C."/>
            <person name="Shi H."/>
            <person name="Pan Z."/>
            <person name="Liu X."/>
        </authorList>
    </citation>
    <scope>NUCLEOTIDE SEQUENCE [LARGE SCALE GENOMIC DNA]</scope>
    <source>
        <strain evidence="4">JCM 11544</strain>
    </source>
</reference>
<dbReference type="NCBIfam" id="NF038324">
    <property type="entry name" value="DrmB_fam"/>
    <property type="match status" value="1"/>
</dbReference>
<dbReference type="RefSeq" id="WP_053428443.1">
    <property type="nucleotide sequence ID" value="NZ_LGUE01000004.1"/>
</dbReference>
<evidence type="ECO:0000313" key="4">
    <source>
        <dbReference type="Proteomes" id="UP000037405"/>
    </source>
</evidence>
<name>A0A0M0G4X6_9BACI</name>
<feature type="domain" description="MrfA-like Zn-binding" evidence="2">
    <location>
        <begin position="471"/>
        <end position="570"/>
    </location>
</feature>
<dbReference type="InterPro" id="IPR018973">
    <property type="entry name" value="MZB"/>
</dbReference>
<evidence type="ECO:0000256" key="1">
    <source>
        <dbReference type="SAM" id="MobiDB-lite"/>
    </source>
</evidence>
<dbReference type="InterPro" id="IPR047721">
    <property type="entry name" value="DrmB"/>
</dbReference>
<accession>A0A0M0G4X6</accession>
<proteinExistence type="predicted"/>
<comment type="caution">
    <text evidence="3">The sequence shown here is derived from an EMBL/GenBank/DDBJ whole genome shotgun (WGS) entry which is preliminary data.</text>
</comment>
<sequence>MNNKIGELRPSQFITTFGPGSIVDLPDYSVIMGGIDKWDTFDVSKSRTIEENRLKKKLGIQQIKAIPINESKEFGTLPAYRFPEYHVCPKCRKIGKYRGREFVEEEGVLYCKNPDAEGEPCNKIKTHPVRFIVTCKKGHINDFPWGVYVHKKGKYDPKSCKLYLQDKGETGSLKDLVVYCKTCNQERSVSEAFSNNKILGKCSGRRPWLRDFENNCEHDKELLLRGASNIYFSSIESSIVIPKALEQEGIEDFIKEHIDLSDDELLDNRPMFDFMMKRIPDINRLGLDKVWNIVQKLRDETNSSNDLDLKTPEYHALLTEHHNYEEIDFETEPEVVPERFKEYISDLVRVKRLKEVMVLKGFTRIHPLPDLTARLSGETDDSNEDNQSGTAKVELAPLSATPQLFLPGVETYGEGIFLTVNQEKLQAWENDHKTYEAGMVAAHIAMYEERKVPVNEIPPFPGLRYVLLHTLSHALIREFTMHSGYSSSALKERIYSDPEKGMAGILIYTATVDSEGSLGGLVELGKKDKFEAILARTLSAAQYCSGDPQCAEKDVYELKDVNGAACHSCMLAAETSCEKSNRYLDRSLLVNTVANHQREFFIIE</sequence>
<gene>
    <name evidence="3" type="ORF">AF331_12585</name>
</gene>
<feature type="region of interest" description="Disordered" evidence="1">
    <location>
        <begin position="373"/>
        <end position="393"/>
    </location>
</feature>
<dbReference type="OrthoDB" id="9134227at2"/>
<dbReference type="EMBL" id="LGUE01000004">
    <property type="protein sequence ID" value="KON84843.1"/>
    <property type="molecule type" value="Genomic_DNA"/>
</dbReference>
<dbReference type="Proteomes" id="UP000037405">
    <property type="component" value="Unassembled WGS sequence"/>
</dbReference>
<organism evidence="3 4">
    <name type="scientific">Rossellomorea marisflavi</name>
    <dbReference type="NCBI Taxonomy" id="189381"/>
    <lineage>
        <taxon>Bacteria</taxon>
        <taxon>Bacillati</taxon>
        <taxon>Bacillota</taxon>
        <taxon>Bacilli</taxon>
        <taxon>Bacillales</taxon>
        <taxon>Bacillaceae</taxon>
        <taxon>Rossellomorea</taxon>
    </lineage>
</organism>
<dbReference type="Pfam" id="PF09369">
    <property type="entry name" value="MZB"/>
    <property type="match status" value="1"/>
</dbReference>
<protein>
    <recommendedName>
        <fullName evidence="2">MrfA-like Zn-binding domain-containing protein</fullName>
    </recommendedName>
</protein>
<evidence type="ECO:0000313" key="3">
    <source>
        <dbReference type="EMBL" id="KON84843.1"/>
    </source>
</evidence>
<dbReference type="PATRIC" id="fig|189381.12.peg.2556"/>
<dbReference type="AlphaFoldDB" id="A0A0M0G4X6"/>